<accession>A0ABU3D707</accession>
<gene>
    <name evidence="1" type="ORF">RM539_12110</name>
</gene>
<protein>
    <submittedName>
        <fullName evidence="1">Uncharacterized protein</fullName>
    </submittedName>
</protein>
<evidence type="ECO:0000313" key="2">
    <source>
        <dbReference type="Proteomes" id="UP001262582"/>
    </source>
</evidence>
<dbReference type="EMBL" id="JAVRHK010000008">
    <property type="protein sequence ID" value="MDT0677322.1"/>
    <property type="molecule type" value="Genomic_DNA"/>
</dbReference>
<dbReference type="RefSeq" id="WP_311503664.1">
    <property type="nucleotide sequence ID" value="NZ_JAVRHK010000008.1"/>
</dbReference>
<keyword evidence="2" id="KW-1185">Reference proteome</keyword>
<dbReference type="Proteomes" id="UP001262582">
    <property type="component" value="Unassembled WGS sequence"/>
</dbReference>
<evidence type="ECO:0000313" key="1">
    <source>
        <dbReference type="EMBL" id="MDT0677322.1"/>
    </source>
</evidence>
<dbReference type="SUPFAM" id="SSF159501">
    <property type="entry name" value="EreA/ChaN-like"/>
    <property type="match status" value="1"/>
</dbReference>
<reference evidence="1 2" key="1">
    <citation type="submission" date="2023-09" db="EMBL/GenBank/DDBJ databases">
        <authorList>
            <person name="Rey-Velasco X."/>
        </authorList>
    </citation>
    <scope>NUCLEOTIDE SEQUENCE [LARGE SCALE GENOMIC DNA]</scope>
    <source>
        <strain evidence="1 2">F117</strain>
    </source>
</reference>
<comment type="caution">
    <text evidence="1">The sequence shown here is derived from an EMBL/GenBank/DDBJ whole genome shotgun (WGS) entry which is preliminary data.</text>
</comment>
<sequence length="409" mass="47150">MNSKNTLKILFVSLILIGFSSCEESKNKIEKIDFAPEYKFSYEIEEKVAQDTVSWKYQLSAADYATKGDYQNALLHWDMAMGTREKNLKDEQIDSLHQKYSKTRATDYITNQAKNHQVVIINEAHHNSFHRVFTKSLLKKLFNHGYKNLGLEALGNGKNLDSTLNSRKYPVAKTGHYIKDPQFGNLVREALEIGYTIFAYDNMDSRNGKQREIAQAKNIQNQIKTKPNEKFLIHSGYDHALEGNHKSWEKAMAGRLTEYTGINPLTVNQVIYSERSQPKFNHPILKAFNIQESTILIDENNSPLKYERGEAWTDLVVLHPNTEYIDERPGWLFENENKNVSINLNNIEIEYPIMVLAFKKGEDINKAIPVDITEIENKTEDCNLGLKEGVYEIVVTNAKESFKFERKVK</sequence>
<name>A0ABU3D707_9FLAO</name>
<dbReference type="PROSITE" id="PS51257">
    <property type="entry name" value="PROKAR_LIPOPROTEIN"/>
    <property type="match status" value="1"/>
</dbReference>
<organism evidence="1 2">
    <name type="scientific">Autumnicola musiva</name>
    <dbReference type="NCBI Taxonomy" id="3075589"/>
    <lineage>
        <taxon>Bacteria</taxon>
        <taxon>Pseudomonadati</taxon>
        <taxon>Bacteroidota</taxon>
        <taxon>Flavobacteriia</taxon>
        <taxon>Flavobacteriales</taxon>
        <taxon>Flavobacteriaceae</taxon>
        <taxon>Autumnicola</taxon>
    </lineage>
</organism>
<proteinExistence type="predicted"/>